<sequence length="95" mass="10821">MKPKLVEGCYGCALLARVFEVPFNSVRRYHLVVARDLTQPSEEDLAKLKQFDGGAIFVVMIKGAPEVVLESCSYLQIRHERVPIDKELREECQVN</sequence>
<dbReference type="GO" id="GO:1902600">
    <property type="term" value="P:proton transmembrane transport"/>
    <property type="evidence" value="ECO:0007669"/>
    <property type="project" value="TreeGrafter"/>
</dbReference>
<evidence type="ECO:0000313" key="5">
    <source>
        <dbReference type="WBParaSite" id="GPUH_0000514701-mRNA-1"/>
    </source>
</evidence>
<keyword evidence="2" id="KW-1003">Cell membrane</keyword>
<accession>A0A183D8U9</accession>
<comment type="subcellular location">
    <subcellularLocation>
        <location evidence="1">Cell membrane</location>
        <topology evidence="1">Multi-pass membrane protein</topology>
    </subcellularLocation>
</comment>
<dbReference type="Gene3D" id="3.40.1110.10">
    <property type="entry name" value="Calcium-transporting ATPase, cytoplasmic domain N"/>
    <property type="match status" value="1"/>
</dbReference>
<reference evidence="5" key="1">
    <citation type="submission" date="2016-06" db="UniProtKB">
        <authorList>
            <consortium name="WormBaseParasite"/>
        </authorList>
    </citation>
    <scope>IDENTIFICATION</scope>
</reference>
<dbReference type="EMBL" id="UYRT01010501">
    <property type="protein sequence ID" value="VDK49280.1"/>
    <property type="molecule type" value="Genomic_DNA"/>
</dbReference>
<evidence type="ECO:0000313" key="4">
    <source>
        <dbReference type="Proteomes" id="UP000271098"/>
    </source>
</evidence>
<dbReference type="Pfam" id="PF13246">
    <property type="entry name" value="Cation_ATPase"/>
    <property type="match status" value="1"/>
</dbReference>
<dbReference type="PANTHER" id="PTHR43294">
    <property type="entry name" value="SODIUM/POTASSIUM-TRANSPORTING ATPASE SUBUNIT ALPHA"/>
    <property type="match status" value="1"/>
</dbReference>
<dbReference type="GO" id="GO:0030007">
    <property type="term" value="P:intracellular potassium ion homeostasis"/>
    <property type="evidence" value="ECO:0007669"/>
    <property type="project" value="TreeGrafter"/>
</dbReference>
<gene>
    <name evidence="3" type="ORF">GPUH_LOCUS5143</name>
</gene>
<keyword evidence="4" id="KW-1185">Reference proteome</keyword>
<dbReference type="OrthoDB" id="3352408at2759"/>
<dbReference type="AlphaFoldDB" id="A0A183D8U9"/>
<dbReference type="InterPro" id="IPR023299">
    <property type="entry name" value="ATPase_P-typ_cyto_dom_N"/>
</dbReference>
<reference evidence="3 4" key="2">
    <citation type="submission" date="2018-11" db="EMBL/GenBank/DDBJ databases">
        <authorList>
            <consortium name="Pathogen Informatics"/>
        </authorList>
    </citation>
    <scope>NUCLEOTIDE SEQUENCE [LARGE SCALE GENOMIC DNA]</scope>
</reference>
<dbReference type="PANTHER" id="PTHR43294:SF21">
    <property type="entry name" value="CATION TRANSPORTING ATPASE"/>
    <property type="match status" value="1"/>
</dbReference>
<evidence type="ECO:0000256" key="1">
    <source>
        <dbReference type="ARBA" id="ARBA00004651"/>
    </source>
</evidence>
<proteinExistence type="predicted"/>
<organism evidence="5">
    <name type="scientific">Gongylonema pulchrum</name>
    <dbReference type="NCBI Taxonomy" id="637853"/>
    <lineage>
        <taxon>Eukaryota</taxon>
        <taxon>Metazoa</taxon>
        <taxon>Ecdysozoa</taxon>
        <taxon>Nematoda</taxon>
        <taxon>Chromadorea</taxon>
        <taxon>Rhabditida</taxon>
        <taxon>Spirurina</taxon>
        <taxon>Spiruromorpha</taxon>
        <taxon>Spiruroidea</taxon>
        <taxon>Gongylonematidae</taxon>
        <taxon>Gongylonema</taxon>
    </lineage>
</organism>
<dbReference type="Proteomes" id="UP000271098">
    <property type="component" value="Unassembled WGS sequence"/>
</dbReference>
<keyword evidence="2" id="KW-0472">Membrane</keyword>
<evidence type="ECO:0000256" key="2">
    <source>
        <dbReference type="ARBA" id="ARBA00022475"/>
    </source>
</evidence>
<protein>
    <submittedName>
        <fullName evidence="3 5">Uncharacterized protein</fullName>
    </submittedName>
</protein>
<dbReference type="SUPFAM" id="SSF81660">
    <property type="entry name" value="Metal cation-transporting ATPase, ATP-binding domain N"/>
    <property type="match status" value="1"/>
</dbReference>
<name>A0A183D8U9_9BILA</name>
<dbReference type="GO" id="GO:0005886">
    <property type="term" value="C:plasma membrane"/>
    <property type="evidence" value="ECO:0007669"/>
    <property type="project" value="UniProtKB-SubCell"/>
</dbReference>
<dbReference type="GO" id="GO:0006883">
    <property type="term" value="P:intracellular sodium ion homeostasis"/>
    <property type="evidence" value="ECO:0007669"/>
    <property type="project" value="TreeGrafter"/>
</dbReference>
<dbReference type="GO" id="GO:0036376">
    <property type="term" value="P:sodium ion export across plasma membrane"/>
    <property type="evidence" value="ECO:0007669"/>
    <property type="project" value="TreeGrafter"/>
</dbReference>
<dbReference type="GO" id="GO:1990573">
    <property type="term" value="P:potassium ion import across plasma membrane"/>
    <property type="evidence" value="ECO:0007669"/>
    <property type="project" value="TreeGrafter"/>
</dbReference>
<dbReference type="GO" id="GO:0000166">
    <property type="term" value="F:nucleotide binding"/>
    <property type="evidence" value="ECO:0007669"/>
    <property type="project" value="InterPro"/>
</dbReference>
<evidence type="ECO:0000313" key="3">
    <source>
        <dbReference type="EMBL" id="VDK49280.1"/>
    </source>
</evidence>
<dbReference type="WBParaSite" id="GPUH_0000514701-mRNA-1">
    <property type="protein sequence ID" value="GPUH_0000514701-mRNA-1"/>
    <property type="gene ID" value="GPUH_0000514701"/>
</dbReference>
<dbReference type="GO" id="GO:0005391">
    <property type="term" value="F:P-type sodium:potassium-exchanging transporter activity"/>
    <property type="evidence" value="ECO:0007669"/>
    <property type="project" value="TreeGrafter"/>
</dbReference>
<dbReference type="InterPro" id="IPR050510">
    <property type="entry name" value="Cation_transp_ATPase_P-type"/>
</dbReference>